<evidence type="ECO:0000259" key="2">
    <source>
        <dbReference type="PROSITE" id="PS50943"/>
    </source>
</evidence>
<dbReference type="CDD" id="cd00093">
    <property type="entry name" value="HTH_XRE"/>
    <property type="match status" value="1"/>
</dbReference>
<keyword evidence="4" id="KW-1185">Reference proteome</keyword>
<dbReference type="Gene3D" id="2.60.120.10">
    <property type="entry name" value="Jelly Rolls"/>
    <property type="match status" value="1"/>
</dbReference>
<dbReference type="InterPro" id="IPR050807">
    <property type="entry name" value="TransReg_Diox_bact_type"/>
</dbReference>
<dbReference type="SUPFAM" id="SSF51182">
    <property type="entry name" value="RmlC-like cupins"/>
    <property type="match status" value="1"/>
</dbReference>
<evidence type="ECO:0000313" key="3">
    <source>
        <dbReference type="EMBL" id="MDX6805820.1"/>
    </source>
</evidence>
<dbReference type="CDD" id="cd02209">
    <property type="entry name" value="cupin_XRE_C"/>
    <property type="match status" value="1"/>
</dbReference>
<dbReference type="Pfam" id="PF01381">
    <property type="entry name" value="HTH_3"/>
    <property type="match status" value="1"/>
</dbReference>
<sequence length="200" mass="22071">MSEAVRSSVNDNVSEQLRVLAEEVRRHRKLRALSLEGLSALSGVSRSMISKVERGETVPSTGTLSRLAEALGTTFSQLMAHPEEQEIIVIPAARQPILSDAESGYTRRCISPVLPARGIDWVLNTLPEGSSTGEFVAHRRGVEEYIYVLRGRLEAAVGERRVLLAERDSLYFQADATHAFTNVGEGECEYFLIIDSGKLR</sequence>
<dbReference type="InterPro" id="IPR014710">
    <property type="entry name" value="RmlC-like_jellyroll"/>
</dbReference>
<gene>
    <name evidence="3" type="ORF">SCD90_07075</name>
</gene>
<dbReference type="PANTHER" id="PTHR46797">
    <property type="entry name" value="HTH-TYPE TRANSCRIPTIONAL REGULATOR"/>
    <property type="match status" value="1"/>
</dbReference>
<protein>
    <submittedName>
        <fullName evidence="3">XRE family transcriptional regulator</fullName>
    </submittedName>
</protein>
<evidence type="ECO:0000313" key="4">
    <source>
        <dbReference type="Proteomes" id="UP001274321"/>
    </source>
</evidence>
<dbReference type="Gene3D" id="1.10.260.40">
    <property type="entry name" value="lambda repressor-like DNA-binding domains"/>
    <property type="match status" value="1"/>
</dbReference>
<dbReference type="Pfam" id="PF07883">
    <property type="entry name" value="Cupin_2"/>
    <property type="match status" value="1"/>
</dbReference>
<comment type="caution">
    <text evidence="3">The sequence shown here is derived from an EMBL/GenBank/DDBJ whole genome shotgun (WGS) entry which is preliminary data.</text>
</comment>
<dbReference type="InterPro" id="IPR011051">
    <property type="entry name" value="RmlC_Cupin_sf"/>
</dbReference>
<keyword evidence="1" id="KW-0238">DNA-binding</keyword>
<accession>A0ABU4RLX6</accession>
<reference evidence="3 4" key="1">
    <citation type="submission" date="2023-11" db="EMBL/GenBank/DDBJ databases">
        <authorList>
            <person name="Bao R."/>
        </authorList>
    </citation>
    <scope>NUCLEOTIDE SEQUENCE [LARGE SCALE GENOMIC DNA]</scope>
    <source>
        <strain evidence="3 4">PJ23</strain>
    </source>
</reference>
<name>A0ABU4RLX6_9HYPH</name>
<dbReference type="SMART" id="SM00530">
    <property type="entry name" value="HTH_XRE"/>
    <property type="match status" value="1"/>
</dbReference>
<dbReference type="SUPFAM" id="SSF47413">
    <property type="entry name" value="lambda repressor-like DNA-binding domains"/>
    <property type="match status" value="1"/>
</dbReference>
<dbReference type="EMBL" id="JAXAFJ010000003">
    <property type="protein sequence ID" value="MDX6805820.1"/>
    <property type="molecule type" value="Genomic_DNA"/>
</dbReference>
<dbReference type="Proteomes" id="UP001274321">
    <property type="component" value="Unassembled WGS sequence"/>
</dbReference>
<dbReference type="InterPro" id="IPR013096">
    <property type="entry name" value="Cupin_2"/>
</dbReference>
<dbReference type="InterPro" id="IPR001387">
    <property type="entry name" value="Cro/C1-type_HTH"/>
</dbReference>
<feature type="domain" description="HTH cro/C1-type" evidence="2">
    <location>
        <begin position="24"/>
        <end position="78"/>
    </location>
</feature>
<dbReference type="InterPro" id="IPR010982">
    <property type="entry name" value="Lambda_DNA-bd_dom_sf"/>
</dbReference>
<dbReference type="PANTHER" id="PTHR46797:SF1">
    <property type="entry name" value="METHYLPHOSPHONATE SYNTHASE"/>
    <property type="match status" value="1"/>
</dbReference>
<organism evidence="3 4">
    <name type="scientific">Terrihabitans rhizophilus</name>
    <dbReference type="NCBI Taxonomy" id="3092662"/>
    <lineage>
        <taxon>Bacteria</taxon>
        <taxon>Pseudomonadati</taxon>
        <taxon>Pseudomonadota</taxon>
        <taxon>Alphaproteobacteria</taxon>
        <taxon>Hyphomicrobiales</taxon>
        <taxon>Terrihabitans</taxon>
    </lineage>
</organism>
<proteinExistence type="predicted"/>
<evidence type="ECO:0000256" key="1">
    <source>
        <dbReference type="ARBA" id="ARBA00023125"/>
    </source>
</evidence>
<dbReference type="PROSITE" id="PS50943">
    <property type="entry name" value="HTH_CROC1"/>
    <property type="match status" value="1"/>
</dbReference>
<dbReference type="RefSeq" id="WP_319843947.1">
    <property type="nucleotide sequence ID" value="NZ_JAXAFJ010000003.1"/>
</dbReference>